<dbReference type="STRING" id="658218.SAMN05216562_2533"/>
<name>A0A1H4A558_9GAMM</name>
<dbReference type="OrthoDB" id="161242at2"/>
<keyword evidence="2" id="KW-1185">Reference proteome</keyword>
<organism evidence="1 2">
    <name type="scientific">Microbulbifer marinus</name>
    <dbReference type="NCBI Taxonomy" id="658218"/>
    <lineage>
        <taxon>Bacteria</taxon>
        <taxon>Pseudomonadati</taxon>
        <taxon>Pseudomonadota</taxon>
        <taxon>Gammaproteobacteria</taxon>
        <taxon>Cellvibrionales</taxon>
        <taxon>Microbulbiferaceae</taxon>
        <taxon>Microbulbifer</taxon>
    </lineage>
</organism>
<evidence type="ECO:0008006" key="3">
    <source>
        <dbReference type="Google" id="ProtNLM"/>
    </source>
</evidence>
<evidence type="ECO:0000313" key="1">
    <source>
        <dbReference type="EMBL" id="SEA30702.1"/>
    </source>
</evidence>
<dbReference type="InterPro" id="IPR011051">
    <property type="entry name" value="RmlC_Cupin_sf"/>
</dbReference>
<gene>
    <name evidence="1" type="ORF">SAMN05216562_2533</name>
</gene>
<proteinExistence type="predicted"/>
<dbReference type="SUPFAM" id="SSF51182">
    <property type="entry name" value="RmlC-like cupins"/>
    <property type="match status" value="1"/>
</dbReference>
<dbReference type="EMBL" id="FNQO01000003">
    <property type="protein sequence ID" value="SEA30702.1"/>
    <property type="molecule type" value="Genomic_DNA"/>
</dbReference>
<sequence length="119" mass="12718">MDGTEVKSFAEPDEVREFPNGKVELLKIGGGVVGRATFEPGWRWSDSLQSIAGTDSCEAPHFQYHVSGVLKILTDEGTVLECKAGDVSLLPVGHDAWVVGDEPVVVVDFQGMSDFAVPG</sequence>
<dbReference type="CDD" id="cd06990">
    <property type="entry name" value="cupin_DUF861"/>
    <property type="match status" value="1"/>
</dbReference>
<protein>
    <recommendedName>
        <fullName evidence="3">Cupin</fullName>
    </recommendedName>
</protein>
<dbReference type="AlphaFoldDB" id="A0A1H4A558"/>
<evidence type="ECO:0000313" key="2">
    <source>
        <dbReference type="Proteomes" id="UP000198658"/>
    </source>
</evidence>
<accession>A0A1H4A558</accession>
<reference evidence="2" key="1">
    <citation type="submission" date="2016-10" db="EMBL/GenBank/DDBJ databases">
        <authorList>
            <person name="Varghese N."/>
            <person name="Submissions S."/>
        </authorList>
    </citation>
    <scope>NUCLEOTIDE SEQUENCE [LARGE SCALE GENOMIC DNA]</scope>
    <source>
        <strain evidence="2">CGMCC 1.10657</strain>
    </source>
</reference>
<dbReference type="Proteomes" id="UP000198658">
    <property type="component" value="Unassembled WGS sequence"/>
</dbReference>
<dbReference type="RefSeq" id="WP_091389002.1">
    <property type="nucleotide sequence ID" value="NZ_FNQO01000003.1"/>
</dbReference>